<dbReference type="InterPro" id="IPR002123">
    <property type="entry name" value="Plipid/glycerol_acylTrfase"/>
</dbReference>
<keyword evidence="7" id="KW-1185">Reference proteome</keyword>
<evidence type="ECO:0000259" key="5">
    <source>
        <dbReference type="SMART" id="SM00563"/>
    </source>
</evidence>
<dbReference type="PANTHER" id="PTHR10434:SF66">
    <property type="entry name" value="PHOSPHOLIPID_GLYCEROL ACYLTRANSFERASE DOMAIN-CONTAINING PROTEIN"/>
    <property type="match status" value="1"/>
</dbReference>
<feature type="domain" description="Phospholipid/glycerol acyltransferase" evidence="5">
    <location>
        <begin position="77"/>
        <end position="193"/>
    </location>
</feature>
<dbReference type="SMART" id="SM00563">
    <property type="entry name" value="PlsC"/>
    <property type="match status" value="1"/>
</dbReference>
<dbReference type="GO" id="GO:0003841">
    <property type="term" value="F:1-acylglycerol-3-phosphate O-acyltransferase activity"/>
    <property type="evidence" value="ECO:0007669"/>
    <property type="project" value="TreeGrafter"/>
</dbReference>
<dbReference type="PANTHER" id="PTHR10434">
    <property type="entry name" value="1-ACYL-SN-GLYCEROL-3-PHOSPHATE ACYLTRANSFERASE"/>
    <property type="match status" value="1"/>
</dbReference>
<accession>A0A1I1IWG7</accession>
<gene>
    <name evidence="6" type="ORF">SAMN05421780_105108</name>
</gene>
<comment type="pathway">
    <text evidence="1">Lipid metabolism.</text>
</comment>
<dbReference type="OrthoDB" id="9803035at2"/>
<proteinExistence type="predicted"/>
<dbReference type="STRING" id="927664.SAMN05421780_105108"/>
<keyword evidence="4" id="KW-1133">Transmembrane helix</keyword>
<name>A0A1I1IWG7_9BACT</name>
<reference evidence="6 7" key="1">
    <citation type="submission" date="2016-10" db="EMBL/GenBank/DDBJ databases">
        <authorList>
            <person name="de Groot N.N."/>
        </authorList>
    </citation>
    <scope>NUCLEOTIDE SEQUENCE [LARGE SCALE GENOMIC DNA]</scope>
    <source>
        <strain evidence="6 7">DSM 6793</strain>
    </source>
</reference>
<keyword evidence="4" id="KW-0472">Membrane</keyword>
<evidence type="ECO:0000256" key="4">
    <source>
        <dbReference type="SAM" id="Phobius"/>
    </source>
</evidence>
<sequence length="252" mass="28484">MNRGFLLQLYRVWAVGTFGIFMLVLTPLIVLSFVFGEKWGGKLAYKFLNFWAIGWASIAAIRYEINGLENISPNQSYIFAANHNSFLDSPALVWAIPNDFRPLGKIEMSRVPVFGLMYRYVVIMIDRSNGRSRLASLVEMKRRLDGGTSILIFPEGTMNKTPEITNLQPFQDGAFRLAIETQTPIAPIVVENSGKLLHPLEGLRVRRGTIKMTFLPPINTAHLDKKDTAALKQQVFDLMKSHLDKKQDILSV</sequence>
<keyword evidence="2 6" id="KW-0808">Transferase</keyword>
<dbReference type="SUPFAM" id="SSF69593">
    <property type="entry name" value="Glycerol-3-phosphate (1)-acyltransferase"/>
    <property type="match status" value="1"/>
</dbReference>
<evidence type="ECO:0000313" key="7">
    <source>
        <dbReference type="Proteomes" id="UP000199514"/>
    </source>
</evidence>
<dbReference type="EMBL" id="FOLE01000005">
    <property type="protein sequence ID" value="SFC40231.1"/>
    <property type="molecule type" value="Genomic_DNA"/>
</dbReference>
<evidence type="ECO:0000256" key="1">
    <source>
        <dbReference type="ARBA" id="ARBA00005189"/>
    </source>
</evidence>
<dbReference type="Pfam" id="PF01553">
    <property type="entry name" value="Acyltransferase"/>
    <property type="match status" value="1"/>
</dbReference>
<keyword evidence="4" id="KW-0812">Transmembrane</keyword>
<dbReference type="RefSeq" id="WP_091511646.1">
    <property type="nucleotide sequence ID" value="NZ_FOLE01000005.1"/>
</dbReference>
<dbReference type="Proteomes" id="UP000199514">
    <property type="component" value="Unassembled WGS sequence"/>
</dbReference>
<feature type="transmembrane region" description="Helical" evidence="4">
    <location>
        <begin position="12"/>
        <end position="35"/>
    </location>
</feature>
<organism evidence="6 7">
    <name type="scientific">Flexibacter flexilis DSM 6793</name>
    <dbReference type="NCBI Taxonomy" id="927664"/>
    <lineage>
        <taxon>Bacteria</taxon>
        <taxon>Pseudomonadati</taxon>
        <taxon>Bacteroidota</taxon>
        <taxon>Cytophagia</taxon>
        <taxon>Cytophagales</taxon>
        <taxon>Flexibacteraceae</taxon>
        <taxon>Flexibacter</taxon>
    </lineage>
</organism>
<evidence type="ECO:0000256" key="2">
    <source>
        <dbReference type="ARBA" id="ARBA00022679"/>
    </source>
</evidence>
<dbReference type="CDD" id="cd07989">
    <property type="entry name" value="LPLAT_AGPAT-like"/>
    <property type="match status" value="1"/>
</dbReference>
<evidence type="ECO:0000313" key="6">
    <source>
        <dbReference type="EMBL" id="SFC40231.1"/>
    </source>
</evidence>
<keyword evidence="3 6" id="KW-0012">Acyltransferase</keyword>
<evidence type="ECO:0000256" key="3">
    <source>
        <dbReference type="ARBA" id="ARBA00023315"/>
    </source>
</evidence>
<protein>
    <submittedName>
        <fullName evidence="6">1-acyl-sn-glycerol-3-phosphate acyltransferase</fullName>
    </submittedName>
</protein>
<dbReference type="AlphaFoldDB" id="A0A1I1IWG7"/>
<dbReference type="GO" id="GO:0006654">
    <property type="term" value="P:phosphatidic acid biosynthetic process"/>
    <property type="evidence" value="ECO:0007669"/>
    <property type="project" value="TreeGrafter"/>
</dbReference>